<evidence type="ECO:0000313" key="2">
    <source>
        <dbReference type="EMBL" id="KAK3176617.1"/>
    </source>
</evidence>
<accession>A0AAD9ZDT0</accession>
<evidence type="ECO:0000256" key="1">
    <source>
        <dbReference type="SAM" id="Phobius"/>
    </source>
</evidence>
<dbReference type="EMBL" id="JASNWA010000004">
    <property type="protein sequence ID" value="KAK3176617.1"/>
    <property type="molecule type" value="Genomic_DNA"/>
</dbReference>
<dbReference type="Proteomes" id="UP001276659">
    <property type="component" value="Unassembled WGS sequence"/>
</dbReference>
<organism evidence="2 3">
    <name type="scientific">Lepraria neglecta</name>
    <dbReference type="NCBI Taxonomy" id="209136"/>
    <lineage>
        <taxon>Eukaryota</taxon>
        <taxon>Fungi</taxon>
        <taxon>Dikarya</taxon>
        <taxon>Ascomycota</taxon>
        <taxon>Pezizomycotina</taxon>
        <taxon>Lecanoromycetes</taxon>
        <taxon>OSLEUM clade</taxon>
        <taxon>Lecanoromycetidae</taxon>
        <taxon>Lecanorales</taxon>
        <taxon>Lecanorineae</taxon>
        <taxon>Stereocaulaceae</taxon>
        <taxon>Lepraria</taxon>
    </lineage>
</organism>
<protein>
    <submittedName>
        <fullName evidence="2">Uncharacterized protein</fullName>
    </submittedName>
</protein>
<gene>
    <name evidence="2" type="ORF">OEA41_007940</name>
</gene>
<keyword evidence="1" id="KW-1133">Transmembrane helix</keyword>
<feature type="transmembrane region" description="Helical" evidence="1">
    <location>
        <begin position="109"/>
        <end position="126"/>
    </location>
</feature>
<dbReference type="AlphaFoldDB" id="A0AAD9ZDT0"/>
<sequence length="175" mass="20148">MSIIIGGLGLLYAYNQQVLAFEAVRLAEWTALKDFRELCQEQAAPTSQLNAKCELALRDPFPEPPYVNFDSERAKWRRGGIHRTSTIHPSTLPPWSNGIGVPKSTYTTLYGWMVAFVAGLLIMHTYRRLRRSLGRPLRYHLKSKGEFWNKINHDRVSTVQLLQFQSYGRVIHQFA</sequence>
<keyword evidence="1" id="KW-0812">Transmembrane</keyword>
<name>A0AAD9ZDT0_9LECA</name>
<keyword evidence="1" id="KW-0472">Membrane</keyword>
<keyword evidence="3" id="KW-1185">Reference proteome</keyword>
<reference evidence="2" key="1">
    <citation type="submission" date="2022-11" db="EMBL/GenBank/DDBJ databases">
        <title>Chromosomal genome sequence assembly and mating type (MAT) locus characterization of the leprose asexual lichenized fungus Lepraria neglecta (Nyl.) Erichsen.</title>
        <authorList>
            <person name="Allen J.L."/>
            <person name="Pfeffer B."/>
        </authorList>
    </citation>
    <scope>NUCLEOTIDE SEQUENCE</scope>
    <source>
        <strain evidence="2">Allen 5258</strain>
    </source>
</reference>
<comment type="caution">
    <text evidence="2">The sequence shown here is derived from an EMBL/GenBank/DDBJ whole genome shotgun (WGS) entry which is preliminary data.</text>
</comment>
<evidence type="ECO:0000313" key="3">
    <source>
        <dbReference type="Proteomes" id="UP001276659"/>
    </source>
</evidence>
<proteinExistence type="predicted"/>